<evidence type="ECO:0000313" key="1">
    <source>
        <dbReference type="EMBL" id="TBU62463.1"/>
    </source>
</evidence>
<evidence type="ECO:0008006" key="3">
    <source>
        <dbReference type="Google" id="ProtNLM"/>
    </source>
</evidence>
<reference evidence="1 2" key="1">
    <citation type="submission" date="2019-01" db="EMBL/GenBank/DDBJ databases">
        <title>Draft genome sequences of three monokaryotic isolates of the white-rot basidiomycete fungus Dichomitus squalens.</title>
        <authorList>
            <consortium name="DOE Joint Genome Institute"/>
            <person name="Lopez S.C."/>
            <person name="Andreopoulos B."/>
            <person name="Pangilinan J."/>
            <person name="Lipzen A."/>
            <person name="Riley R."/>
            <person name="Ahrendt S."/>
            <person name="Ng V."/>
            <person name="Barry K."/>
            <person name="Daum C."/>
            <person name="Grigoriev I.V."/>
            <person name="Hilden K.S."/>
            <person name="Makela M.R."/>
            <person name="de Vries R.P."/>
        </authorList>
    </citation>
    <scope>NUCLEOTIDE SEQUENCE [LARGE SCALE GENOMIC DNA]</scope>
    <source>
        <strain evidence="1 2">CBS 464.89</strain>
    </source>
</reference>
<dbReference type="Gene3D" id="3.40.30.10">
    <property type="entry name" value="Glutaredoxin"/>
    <property type="match status" value="1"/>
</dbReference>
<proteinExistence type="predicted"/>
<dbReference type="AlphaFoldDB" id="A0A4Q9Q501"/>
<dbReference type="Proteomes" id="UP000292082">
    <property type="component" value="Unassembled WGS sequence"/>
</dbReference>
<evidence type="ECO:0000313" key="2">
    <source>
        <dbReference type="Proteomes" id="UP000292082"/>
    </source>
</evidence>
<accession>A0A4Q9Q501</accession>
<dbReference type="PANTHER" id="PTHR43968">
    <property type="match status" value="1"/>
</dbReference>
<name>A0A4Q9Q501_9APHY</name>
<dbReference type="SUPFAM" id="SSF47616">
    <property type="entry name" value="GST C-terminal domain-like"/>
    <property type="match status" value="1"/>
</dbReference>
<protein>
    <recommendedName>
        <fullName evidence="3">GST C-terminal domain-containing protein</fullName>
    </recommendedName>
</protein>
<dbReference type="GO" id="GO:0005737">
    <property type="term" value="C:cytoplasm"/>
    <property type="evidence" value="ECO:0007669"/>
    <property type="project" value="TreeGrafter"/>
</dbReference>
<keyword evidence="2" id="KW-1185">Reference proteome</keyword>
<dbReference type="InterPro" id="IPR036282">
    <property type="entry name" value="Glutathione-S-Trfase_C_sf"/>
</dbReference>
<gene>
    <name evidence="1" type="ORF">BD310DRAFT_51933</name>
</gene>
<dbReference type="EMBL" id="ML145093">
    <property type="protein sequence ID" value="TBU62463.1"/>
    <property type="molecule type" value="Genomic_DNA"/>
</dbReference>
<organism evidence="1 2">
    <name type="scientific">Dichomitus squalens</name>
    <dbReference type="NCBI Taxonomy" id="114155"/>
    <lineage>
        <taxon>Eukaryota</taxon>
        <taxon>Fungi</taxon>
        <taxon>Dikarya</taxon>
        <taxon>Basidiomycota</taxon>
        <taxon>Agaricomycotina</taxon>
        <taxon>Agaricomycetes</taxon>
        <taxon>Polyporales</taxon>
        <taxon>Polyporaceae</taxon>
        <taxon>Dichomitus</taxon>
    </lineage>
</organism>
<sequence>MWMCRGMAPHLDVGPVDGIRGIESFPAGKLLPGLAVMTESLVILELLADLHPDARLLPENPVKRSQTRIFMNTLNLRMADDGGKWLTNNDEGEAYLDLLETLQATMPEVGYVVGEWSIADAALLPFLMWMEVIVKTRVDYYVRLNNVEHVKTEWASTRFARLRQYYDQSIARPSTSATWDEVRAPAFRCTRAERPGAPSLQDNVINYWLARFAKEL</sequence>
<dbReference type="PANTHER" id="PTHR43968:SF6">
    <property type="entry name" value="GLUTATHIONE S-TRANSFERASE OMEGA"/>
    <property type="match status" value="1"/>
</dbReference>
<dbReference type="Gene3D" id="1.20.1050.10">
    <property type="match status" value="1"/>
</dbReference>
<dbReference type="InterPro" id="IPR050983">
    <property type="entry name" value="GST_Omega/HSP26"/>
</dbReference>